<protein>
    <recommendedName>
        <fullName evidence="10">Flagellar protein FliL</fullName>
    </recommendedName>
</protein>
<keyword evidence="8 10" id="KW-1133">Transmembrane helix</keyword>
<evidence type="ECO:0000256" key="4">
    <source>
        <dbReference type="ARBA" id="ARBA00022475"/>
    </source>
</evidence>
<gene>
    <name evidence="11" type="ORF">MU1_28340</name>
</gene>
<reference evidence="11 12" key="1">
    <citation type="submission" date="2023-03" db="EMBL/GenBank/DDBJ databases">
        <title>Draft genome sequence of the bacteria which degrade cell wall of Tricholomamatutake.</title>
        <authorList>
            <person name="Konishi Y."/>
            <person name="Fukuta Y."/>
            <person name="Shirasaka N."/>
        </authorList>
    </citation>
    <scope>NUCLEOTIDE SEQUENCE [LARGE SCALE GENOMIC DNA]</scope>
    <source>
        <strain evidence="12">mu1</strain>
    </source>
</reference>
<evidence type="ECO:0000313" key="12">
    <source>
        <dbReference type="Proteomes" id="UP001157114"/>
    </source>
</evidence>
<keyword evidence="4 10" id="KW-1003">Cell membrane</keyword>
<dbReference type="EMBL" id="BSSQ01000012">
    <property type="protein sequence ID" value="GLX68489.1"/>
    <property type="molecule type" value="Genomic_DNA"/>
</dbReference>
<comment type="caution">
    <text evidence="11">The sequence shown here is derived from an EMBL/GenBank/DDBJ whole genome shotgun (WGS) entry which is preliminary data.</text>
</comment>
<dbReference type="InterPro" id="IPR005503">
    <property type="entry name" value="FliL"/>
</dbReference>
<keyword evidence="12" id="KW-1185">Reference proteome</keyword>
<evidence type="ECO:0000256" key="2">
    <source>
        <dbReference type="ARBA" id="ARBA00004162"/>
    </source>
</evidence>
<feature type="transmembrane region" description="Helical" evidence="10">
    <location>
        <begin position="7"/>
        <end position="26"/>
    </location>
</feature>
<proteinExistence type="inferred from homology"/>
<dbReference type="Pfam" id="PF03748">
    <property type="entry name" value="FliL"/>
    <property type="match status" value="1"/>
</dbReference>
<evidence type="ECO:0000256" key="7">
    <source>
        <dbReference type="ARBA" id="ARBA00022779"/>
    </source>
</evidence>
<keyword evidence="5 10" id="KW-0145">Chemotaxis</keyword>
<evidence type="ECO:0000256" key="5">
    <source>
        <dbReference type="ARBA" id="ARBA00022500"/>
    </source>
</evidence>
<evidence type="ECO:0000256" key="9">
    <source>
        <dbReference type="ARBA" id="ARBA00023136"/>
    </source>
</evidence>
<keyword evidence="9 10" id="KW-0472">Membrane</keyword>
<evidence type="ECO:0000256" key="6">
    <source>
        <dbReference type="ARBA" id="ARBA00022692"/>
    </source>
</evidence>
<sequence length="156" mass="17519">MKKMLPWLVTTLLAITLIAIVSIILYKSFFNETDGTEDPAKAPVAVKQLSADELVSVTSELKDFKRNLKDSDYVVVMSFAFQLDSKKTKEEFDKLLEIEVKPIINRTVADLTASDLNGSQGEDMLESKLLNLINPILPEGKKLVKVEITNFIMQQL</sequence>
<comment type="similarity">
    <text evidence="3 10">Belongs to the FliL family.</text>
</comment>
<keyword evidence="7 10" id="KW-0283">Flagellar rotation</keyword>
<evidence type="ECO:0000256" key="10">
    <source>
        <dbReference type="RuleBase" id="RU364125"/>
    </source>
</evidence>
<comment type="function">
    <text evidence="1 10">Controls the rotational direction of flagella during chemotaxis.</text>
</comment>
<organism evidence="11 12">
    <name type="scientific">Paenibacillus glycanilyticus</name>
    <dbReference type="NCBI Taxonomy" id="126569"/>
    <lineage>
        <taxon>Bacteria</taxon>
        <taxon>Bacillati</taxon>
        <taxon>Bacillota</taxon>
        <taxon>Bacilli</taxon>
        <taxon>Bacillales</taxon>
        <taxon>Paenibacillaceae</taxon>
        <taxon>Paenibacillus</taxon>
    </lineage>
</organism>
<comment type="subcellular location">
    <subcellularLocation>
        <location evidence="2">Cell membrane</location>
        <topology evidence="2">Single-pass membrane protein</topology>
    </subcellularLocation>
</comment>
<evidence type="ECO:0000313" key="11">
    <source>
        <dbReference type="EMBL" id="GLX68489.1"/>
    </source>
</evidence>
<accession>A0ABQ6GC28</accession>
<evidence type="ECO:0000256" key="1">
    <source>
        <dbReference type="ARBA" id="ARBA00002254"/>
    </source>
</evidence>
<dbReference type="Proteomes" id="UP001157114">
    <property type="component" value="Unassembled WGS sequence"/>
</dbReference>
<name>A0ABQ6GC28_9BACL</name>
<dbReference type="RefSeq" id="WP_284239234.1">
    <property type="nucleotide sequence ID" value="NZ_BSSQ01000012.1"/>
</dbReference>
<evidence type="ECO:0000256" key="3">
    <source>
        <dbReference type="ARBA" id="ARBA00008281"/>
    </source>
</evidence>
<evidence type="ECO:0000256" key="8">
    <source>
        <dbReference type="ARBA" id="ARBA00022989"/>
    </source>
</evidence>
<keyword evidence="6 10" id="KW-0812">Transmembrane</keyword>